<accession>A0A1H2XNB1</accession>
<dbReference type="InterPro" id="IPR002654">
    <property type="entry name" value="Glyco_trans_25"/>
</dbReference>
<evidence type="ECO:0000313" key="3">
    <source>
        <dbReference type="Proteomes" id="UP000182379"/>
    </source>
</evidence>
<dbReference type="EMBL" id="FNOP01000009">
    <property type="protein sequence ID" value="SDW94412.1"/>
    <property type="molecule type" value="Genomic_DNA"/>
</dbReference>
<sequence>MRPQFFDAIMGNQLSSEQLEKVAAKENFLTLGEIGCALSHLGVYQKLLESREKCVYVFEDDALLTEEFINLQPQIQQFMEEQTAPTVLLLFNICGYERRARRISQDVSIMKCLGGTRAYAYVLNRPAALNLLKAQMPVKIELDAWAIYQKMGFIRLYCLNKNVVQLNKALDEDSLIDNIDDRLGRDGKRVKGIKDKHVYNWYRQLTMIEKIRFFGRRISRHIKELYYENSENDL</sequence>
<gene>
    <name evidence="2" type="ORF">SAMN05216495_10946</name>
</gene>
<keyword evidence="2" id="KW-0808">Transferase</keyword>
<proteinExistence type="predicted"/>
<dbReference type="Proteomes" id="UP000182379">
    <property type="component" value="Unassembled WGS sequence"/>
</dbReference>
<dbReference type="GO" id="GO:0016740">
    <property type="term" value="F:transferase activity"/>
    <property type="evidence" value="ECO:0007669"/>
    <property type="project" value="UniProtKB-KW"/>
</dbReference>
<reference evidence="2 3" key="1">
    <citation type="submission" date="2016-10" db="EMBL/GenBank/DDBJ databases">
        <authorList>
            <person name="Varghese N."/>
            <person name="Submissions S."/>
        </authorList>
    </citation>
    <scope>NUCLEOTIDE SEQUENCE [LARGE SCALE GENOMIC DNA]</scope>
    <source>
        <strain evidence="2 3">WCC6</strain>
    </source>
</reference>
<feature type="domain" description="Glycosyl transferase family 25" evidence="1">
    <location>
        <begin position="4"/>
        <end position="143"/>
    </location>
</feature>
<organism evidence="2 3">
    <name type="scientific">Acidaminococcus fermentans</name>
    <dbReference type="NCBI Taxonomy" id="905"/>
    <lineage>
        <taxon>Bacteria</taxon>
        <taxon>Bacillati</taxon>
        <taxon>Bacillota</taxon>
        <taxon>Negativicutes</taxon>
        <taxon>Acidaminococcales</taxon>
        <taxon>Acidaminococcaceae</taxon>
        <taxon>Acidaminococcus</taxon>
    </lineage>
</organism>
<protein>
    <submittedName>
        <fullName evidence="2">Glycosyl transferase, family 25</fullName>
    </submittedName>
</protein>
<evidence type="ECO:0000259" key="1">
    <source>
        <dbReference type="Pfam" id="PF01755"/>
    </source>
</evidence>
<evidence type="ECO:0000313" key="2">
    <source>
        <dbReference type="EMBL" id="SDW94412.1"/>
    </source>
</evidence>
<dbReference type="Pfam" id="PF01755">
    <property type="entry name" value="Glyco_transf_25"/>
    <property type="match status" value="1"/>
</dbReference>
<comment type="caution">
    <text evidence="2">The sequence shown here is derived from an EMBL/GenBank/DDBJ whole genome shotgun (WGS) entry which is preliminary data.</text>
</comment>
<dbReference type="AlphaFoldDB" id="A0A1H2XNB1"/>
<dbReference type="CDD" id="cd06532">
    <property type="entry name" value="Glyco_transf_25"/>
    <property type="match status" value="1"/>
</dbReference>
<name>A0A1H2XNB1_ACIFE</name>